<dbReference type="Gene3D" id="3.30.70.1320">
    <property type="entry name" value="Multidrug efflux transporter AcrB pore domain like"/>
    <property type="match status" value="1"/>
</dbReference>
<feature type="transmembrane region" description="Helical" evidence="1">
    <location>
        <begin position="525"/>
        <end position="543"/>
    </location>
</feature>
<feature type="transmembrane region" description="Helical" evidence="1">
    <location>
        <begin position="12"/>
        <end position="29"/>
    </location>
</feature>
<dbReference type="Gene3D" id="3.30.70.1440">
    <property type="entry name" value="Multidrug efflux transporter AcrB pore domain"/>
    <property type="match status" value="1"/>
</dbReference>
<dbReference type="PRINTS" id="PR00702">
    <property type="entry name" value="ACRIFLAVINRP"/>
</dbReference>
<dbReference type="Gene3D" id="3.30.70.1430">
    <property type="entry name" value="Multidrug efflux transporter AcrB pore domain"/>
    <property type="match status" value="2"/>
</dbReference>
<dbReference type="SUPFAM" id="SSF82714">
    <property type="entry name" value="Multidrug efflux transporter AcrB TolC docking domain, DN and DC subdomains"/>
    <property type="match status" value="2"/>
</dbReference>
<dbReference type="SUPFAM" id="SSF82866">
    <property type="entry name" value="Multidrug efflux transporter AcrB transmembrane domain"/>
    <property type="match status" value="2"/>
</dbReference>
<evidence type="ECO:0000256" key="1">
    <source>
        <dbReference type="SAM" id="Phobius"/>
    </source>
</evidence>
<feature type="transmembrane region" description="Helical" evidence="1">
    <location>
        <begin position="333"/>
        <end position="352"/>
    </location>
</feature>
<reference evidence="2 3" key="1">
    <citation type="submission" date="2024-08" db="EMBL/GenBank/DDBJ databases">
        <title>Whole-genome sequencing of halo(alkali)philic microorganisms from hypersaline lakes.</title>
        <authorList>
            <person name="Sorokin D.Y."/>
            <person name="Merkel A.Y."/>
            <person name="Messina E."/>
            <person name="Yakimov M."/>
        </authorList>
    </citation>
    <scope>NUCLEOTIDE SEQUENCE [LARGE SCALE GENOMIC DNA]</scope>
    <source>
        <strain evidence="2 3">AB-hyl4</strain>
    </source>
</reference>
<feature type="transmembrane region" description="Helical" evidence="1">
    <location>
        <begin position="952"/>
        <end position="972"/>
    </location>
</feature>
<feature type="transmembrane region" description="Helical" evidence="1">
    <location>
        <begin position="903"/>
        <end position="931"/>
    </location>
</feature>
<feature type="transmembrane region" description="Helical" evidence="1">
    <location>
        <begin position="462"/>
        <end position="485"/>
    </location>
</feature>
<keyword evidence="1" id="KW-0472">Membrane</keyword>
<dbReference type="InterPro" id="IPR001036">
    <property type="entry name" value="Acrflvin-R"/>
</dbReference>
<feature type="transmembrane region" description="Helical" evidence="1">
    <location>
        <begin position="434"/>
        <end position="456"/>
    </location>
</feature>
<dbReference type="PANTHER" id="PTHR32063:SF0">
    <property type="entry name" value="SWARMING MOTILITY PROTEIN SWRC"/>
    <property type="match status" value="1"/>
</dbReference>
<keyword evidence="3" id="KW-1185">Reference proteome</keyword>
<feature type="transmembrane region" description="Helical" evidence="1">
    <location>
        <begin position="984"/>
        <end position="1006"/>
    </location>
</feature>
<sequence>MIWNFCIRRPVLTIVIFLVAAIFGGYGYVQMPVQENPDVDFPIISVNVVLPGAAPGVIESEIIEPLESEINTIEGLRFLTSTAREQVATITAEFQLWRDIDVAAQDVRDAVERARNDLPTDAEAPIVRKLELGAQAIMWVALTGDERWDDVRLTEYADREVKQRLETLRGVGQIQIGGERKYAVRIRLDPELLAAHRMTVQDVVEKIQANNVDIPSGRVEGGQREFLIQTRGQFDSAEPFNDLIVAYRNGSPVRLSDVGEAVDGVEEDRQVARFSGEVTVGLGIVKQADANTVELARSIRERMAELEGSFSPGLEYHIATDASEFVEENIRDLMTTIALATGLVVLVVLAFLRSGRGTLIVLVSIPTSLLIGMAIISTLGFSINVLTMLGLILVIGIVIDDAIVVLERCYQHMEEGAEAEPAARVGTTEVAFPAIANTLSLGAVFLPVAFTGGLIGRFFMEFGLTVAATVFASTFVALTLTPVLCSRLLRVPESHGRVFRWSEQAFGALDRHYQWMLGNAFKHRGLTVLVGLAAFAVGIWAVSNIPSEFAPEEDRAAFMIVFETPQGSTLRETDVLARQIEAILAETPEVRHQFLAIGLAQGGPGRPNSGLAFVTLTPRHERDVHQVQVMQNMREKFDALPAGRAFVMELSPGGVGGSPVEVVIQHPDLETLAVQQDAVMQWMQSRPDLFVGVRTNLELNNPQVDVNIDRDKASEMDVSVADISNTMRYLFGMPTISNIERDAERYDVITDVVGRGAVAPEVLRNLYVRGPEGALIAMDNLVTLEETIGPSEIHRYNRMRAATISANNPPGVTLGEAISELEAYLESELPAGAQYEMAGTSQLFAESFYYLGIAVVLSIVFIYLVLSAQFESFIYPLTILMSLPLATVGAFGGLWLFGLSLNINAFIGLIMLMGLVTKNAILLVDYTNVLINRGMQPIPAAQEAAKVRFRPVLMTAISTVLGMMPIALGYGAGGEARMPLGVTVAVGLAASTFLTLLVIPVVYTLIDQVQTAVLNLFRSASEEDEYAIEPDVAEASA</sequence>
<dbReference type="RefSeq" id="WP_425345284.1">
    <property type="nucleotide sequence ID" value="NZ_JBGUBD010000004.1"/>
</dbReference>
<dbReference type="Pfam" id="PF00873">
    <property type="entry name" value="ACR_tran"/>
    <property type="match status" value="1"/>
</dbReference>
<name>A0ABV4U683_9BACT</name>
<accession>A0ABV4U683</accession>
<comment type="caution">
    <text evidence="2">The sequence shown here is derived from an EMBL/GenBank/DDBJ whole genome shotgun (WGS) entry which is preliminary data.</text>
</comment>
<dbReference type="Proteomes" id="UP001575105">
    <property type="component" value="Unassembled WGS sequence"/>
</dbReference>
<feature type="transmembrane region" description="Helical" evidence="1">
    <location>
        <begin position="873"/>
        <end position="897"/>
    </location>
</feature>
<dbReference type="Gene3D" id="3.30.2090.10">
    <property type="entry name" value="Multidrug efflux transporter AcrB TolC docking domain, DN and DC subdomains"/>
    <property type="match status" value="2"/>
</dbReference>
<dbReference type="Gene3D" id="1.20.1640.10">
    <property type="entry name" value="Multidrug efflux transporter AcrB transmembrane domain"/>
    <property type="match status" value="2"/>
</dbReference>
<feature type="transmembrane region" description="Helical" evidence="1">
    <location>
        <begin position="385"/>
        <end position="406"/>
    </location>
</feature>
<keyword evidence="1" id="KW-1133">Transmembrane helix</keyword>
<proteinExistence type="predicted"/>
<feature type="transmembrane region" description="Helical" evidence="1">
    <location>
        <begin position="848"/>
        <end position="866"/>
    </location>
</feature>
<evidence type="ECO:0000313" key="2">
    <source>
        <dbReference type="EMBL" id="MFA9478362.1"/>
    </source>
</evidence>
<dbReference type="SUPFAM" id="SSF82693">
    <property type="entry name" value="Multidrug efflux transporter AcrB pore domain, PN1, PN2, PC1 and PC2 subdomains"/>
    <property type="match status" value="3"/>
</dbReference>
<dbReference type="InterPro" id="IPR027463">
    <property type="entry name" value="AcrB_DN_DC_subdom"/>
</dbReference>
<gene>
    <name evidence="2" type="ORF">ACERK3_08640</name>
</gene>
<dbReference type="EMBL" id="JBGUBD010000004">
    <property type="protein sequence ID" value="MFA9478362.1"/>
    <property type="molecule type" value="Genomic_DNA"/>
</dbReference>
<organism evidence="2 3">
    <name type="scientific">Natronomicrosphaera hydrolytica</name>
    <dbReference type="NCBI Taxonomy" id="3242702"/>
    <lineage>
        <taxon>Bacteria</taxon>
        <taxon>Pseudomonadati</taxon>
        <taxon>Planctomycetota</taxon>
        <taxon>Phycisphaerae</taxon>
        <taxon>Phycisphaerales</taxon>
        <taxon>Phycisphaeraceae</taxon>
        <taxon>Natronomicrosphaera</taxon>
    </lineage>
</organism>
<feature type="transmembrane region" description="Helical" evidence="1">
    <location>
        <begin position="359"/>
        <end position="379"/>
    </location>
</feature>
<evidence type="ECO:0000313" key="3">
    <source>
        <dbReference type="Proteomes" id="UP001575105"/>
    </source>
</evidence>
<keyword evidence="1" id="KW-0812">Transmembrane</keyword>
<dbReference type="PANTHER" id="PTHR32063">
    <property type="match status" value="1"/>
</dbReference>
<protein>
    <submittedName>
        <fullName evidence="2">Efflux RND transporter permease subunit</fullName>
    </submittedName>
</protein>